<evidence type="ECO:0000313" key="2">
    <source>
        <dbReference type="Proteomes" id="UP000249134"/>
    </source>
</evidence>
<gene>
    <name evidence="1" type="ORF">NCTC4824_02148</name>
</gene>
<protein>
    <submittedName>
        <fullName evidence="1">Uncharacterized protein</fullName>
    </submittedName>
</protein>
<sequence>MKYIKILISEHVDGERKSRIFLNILTEVNRFWTRVKGK</sequence>
<dbReference type="KEGG" id="blen:NCTC4824_02148"/>
<proteinExistence type="predicted"/>
<reference evidence="1 2" key="1">
    <citation type="submission" date="2018-06" db="EMBL/GenBank/DDBJ databases">
        <authorList>
            <consortium name="Pathogen Informatics"/>
            <person name="Doyle S."/>
        </authorList>
    </citation>
    <scope>NUCLEOTIDE SEQUENCE [LARGE SCALE GENOMIC DNA]</scope>
    <source>
        <strain evidence="1 2">NCTC4824</strain>
    </source>
</reference>
<keyword evidence="2" id="KW-1185">Reference proteome</keyword>
<name>A0A2X4Z1X9_LEDLE</name>
<evidence type="ECO:0000313" key="1">
    <source>
        <dbReference type="EMBL" id="SQI58155.1"/>
    </source>
</evidence>
<organism evidence="1 2">
    <name type="scientific">Lederbergia lenta</name>
    <name type="common">Bacillus lentus</name>
    <dbReference type="NCBI Taxonomy" id="1467"/>
    <lineage>
        <taxon>Bacteria</taxon>
        <taxon>Bacillati</taxon>
        <taxon>Bacillota</taxon>
        <taxon>Bacilli</taxon>
        <taxon>Bacillales</taxon>
        <taxon>Bacillaceae</taxon>
        <taxon>Lederbergia</taxon>
    </lineage>
</organism>
<dbReference type="Proteomes" id="UP000249134">
    <property type="component" value="Chromosome 1"/>
</dbReference>
<accession>A0A2X4Z1X9</accession>
<dbReference type="EMBL" id="LS483476">
    <property type="protein sequence ID" value="SQI58155.1"/>
    <property type="molecule type" value="Genomic_DNA"/>
</dbReference>
<dbReference type="AlphaFoldDB" id="A0A2X4Z1X9"/>